<dbReference type="GO" id="GO:0031267">
    <property type="term" value="F:small GTPase binding"/>
    <property type="evidence" value="ECO:0007669"/>
    <property type="project" value="TreeGrafter"/>
</dbReference>
<feature type="compositionally biased region" description="Basic and acidic residues" evidence="3">
    <location>
        <begin position="257"/>
        <end position="267"/>
    </location>
</feature>
<dbReference type="PROSITE" id="PS01179">
    <property type="entry name" value="PID"/>
    <property type="match status" value="1"/>
</dbReference>
<organism evidence="6 7">
    <name type="scientific">Parnassius apollo</name>
    <name type="common">Apollo butterfly</name>
    <name type="synonym">Papilio apollo</name>
    <dbReference type="NCBI Taxonomy" id="110799"/>
    <lineage>
        <taxon>Eukaryota</taxon>
        <taxon>Metazoa</taxon>
        <taxon>Ecdysozoa</taxon>
        <taxon>Arthropoda</taxon>
        <taxon>Hexapoda</taxon>
        <taxon>Insecta</taxon>
        <taxon>Pterygota</taxon>
        <taxon>Neoptera</taxon>
        <taxon>Endopterygota</taxon>
        <taxon>Lepidoptera</taxon>
        <taxon>Glossata</taxon>
        <taxon>Ditrysia</taxon>
        <taxon>Papilionoidea</taxon>
        <taxon>Papilionidae</taxon>
        <taxon>Parnassiinae</taxon>
        <taxon>Parnassini</taxon>
        <taxon>Parnassius</taxon>
        <taxon>Parnassius</taxon>
    </lineage>
</organism>
<accession>A0A8S3XTR3</accession>
<dbReference type="AlphaFoldDB" id="A0A8S3XTR3"/>
<dbReference type="Proteomes" id="UP000691718">
    <property type="component" value="Unassembled WGS sequence"/>
</dbReference>
<dbReference type="InterPro" id="IPR006020">
    <property type="entry name" value="PTB/PI_dom"/>
</dbReference>
<keyword evidence="7" id="KW-1185">Reference proteome</keyword>
<feature type="domain" description="PID" evidence="4">
    <location>
        <begin position="285"/>
        <end position="408"/>
    </location>
</feature>
<protein>
    <submittedName>
        <fullName evidence="6">(apollo) hypothetical protein</fullName>
    </submittedName>
</protein>
<feature type="coiled-coil region" evidence="2">
    <location>
        <begin position="988"/>
        <end position="1029"/>
    </location>
</feature>
<dbReference type="SMART" id="SM00164">
    <property type="entry name" value="TBC"/>
    <property type="match status" value="1"/>
</dbReference>
<dbReference type="Pfam" id="PF00640">
    <property type="entry name" value="PID"/>
    <property type="match status" value="1"/>
</dbReference>
<keyword evidence="1" id="KW-0343">GTPase activation</keyword>
<reference evidence="6" key="1">
    <citation type="submission" date="2021-04" db="EMBL/GenBank/DDBJ databases">
        <authorList>
            <person name="Tunstrom K."/>
        </authorList>
    </citation>
    <scope>NUCLEOTIDE SEQUENCE</scope>
</reference>
<dbReference type="Pfam" id="PF12473">
    <property type="entry name" value="DUF3694"/>
    <property type="match status" value="1"/>
</dbReference>
<dbReference type="InterPro" id="IPR050302">
    <property type="entry name" value="Rab_GAP_TBC_domain"/>
</dbReference>
<evidence type="ECO:0000259" key="5">
    <source>
        <dbReference type="PROSITE" id="PS50086"/>
    </source>
</evidence>
<proteinExistence type="predicted"/>
<feature type="domain" description="Rab-GAP TBC" evidence="5">
    <location>
        <begin position="725"/>
        <end position="911"/>
    </location>
</feature>
<dbReference type="FunFam" id="1.10.8.270:FF:000001">
    <property type="entry name" value="TBC1 domain family member 1"/>
    <property type="match status" value="1"/>
</dbReference>
<dbReference type="InterPro" id="IPR000195">
    <property type="entry name" value="Rab-GAP-TBC_dom"/>
</dbReference>
<feature type="region of interest" description="Disordered" evidence="3">
    <location>
        <begin position="1074"/>
        <end position="1093"/>
    </location>
</feature>
<dbReference type="EMBL" id="CAJQZP010001367">
    <property type="protein sequence ID" value="CAG5041663.1"/>
    <property type="molecule type" value="Genomic_DNA"/>
</dbReference>
<evidence type="ECO:0000259" key="4">
    <source>
        <dbReference type="PROSITE" id="PS01179"/>
    </source>
</evidence>
<dbReference type="FunFam" id="1.10.472.80:FF:000027">
    <property type="entry name" value="GTPase activating protein (Evi5)"/>
    <property type="match status" value="1"/>
</dbReference>
<dbReference type="GO" id="GO:0005096">
    <property type="term" value="F:GTPase activator activity"/>
    <property type="evidence" value="ECO:0007669"/>
    <property type="project" value="UniProtKB-KW"/>
</dbReference>
<dbReference type="PANTHER" id="PTHR47219">
    <property type="entry name" value="RAB GTPASE-ACTIVATING PROTEIN 1-LIKE"/>
    <property type="match status" value="1"/>
</dbReference>
<evidence type="ECO:0000256" key="1">
    <source>
        <dbReference type="ARBA" id="ARBA00022468"/>
    </source>
</evidence>
<keyword evidence="2" id="KW-0175">Coiled coil</keyword>
<evidence type="ECO:0000256" key="2">
    <source>
        <dbReference type="SAM" id="Coils"/>
    </source>
</evidence>
<dbReference type="InterPro" id="IPR022164">
    <property type="entry name" value="Kinesin-like"/>
</dbReference>
<dbReference type="SMART" id="SM00462">
    <property type="entry name" value="PTB"/>
    <property type="match status" value="1"/>
</dbReference>
<feature type="region of interest" description="Disordered" evidence="3">
    <location>
        <begin position="247"/>
        <end position="272"/>
    </location>
</feature>
<dbReference type="PANTHER" id="PTHR47219:SF9">
    <property type="entry name" value="GTPASE ACTIVATING PROTEIN AND CENTROSOME-ASSOCIATED, ISOFORM B"/>
    <property type="match status" value="1"/>
</dbReference>
<feature type="compositionally biased region" description="Polar residues" evidence="3">
    <location>
        <begin position="7"/>
        <end position="17"/>
    </location>
</feature>
<evidence type="ECO:0000313" key="6">
    <source>
        <dbReference type="EMBL" id="CAG5041663.1"/>
    </source>
</evidence>
<evidence type="ECO:0000256" key="3">
    <source>
        <dbReference type="SAM" id="MobiDB-lite"/>
    </source>
</evidence>
<gene>
    <name evidence="6" type="ORF">PAPOLLO_LOCUS22214</name>
</gene>
<name>A0A8S3XTR3_PARAO</name>
<feature type="region of interest" description="Disordered" evidence="3">
    <location>
        <begin position="1"/>
        <end position="23"/>
    </location>
</feature>
<dbReference type="PROSITE" id="PS50086">
    <property type="entry name" value="TBC_RABGAP"/>
    <property type="match status" value="1"/>
</dbReference>
<dbReference type="OrthoDB" id="295078at2759"/>
<dbReference type="CDD" id="cd01211">
    <property type="entry name" value="PTB_Rab6GAP"/>
    <property type="match status" value="1"/>
</dbReference>
<comment type="caution">
    <text evidence="6">The sequence shown here is derived from an EMBL/GenBank/DDBJ whole genome shotgun (WGS) entry which is preliminary data.</text>
</comment>
<feature type="region of interest" description="Disordered" evidence="3">
    <location>
        <begin position="661"/>
        <end position="692"/>
    </location>
</feature>
<evidence type="ECO:0000313" key="7">
    <source>
        <dbReference type="Proteomes" id="UP000691718"/>
    </source>
</evidence>
<dbReference type="Pfam" id="PF00566">
    <property type="entry name" value="RabGAP-TBC"/>
    <property type="match status" value="1"/>
</dbReference>
<sequence>MFRPWEISNSASTSDENSVQRRKRHLSSDAQDIILIVYNKLLKRMGDKGVIKETSELTNVPIRTVCRIVSAGSNHLPHLFENNYYFFFATTASLKCLVLVRELNFQWQTVMEFNECRTNEVLDSADIEFYSERSRTPSPSPVLTTNLCCDLEDILSDAISESLQGSLKISQSQLINQELSIRPEANIESNVPEGLDLYKVIFEVESDTEPRMGDLDGATIKNDSSKTQDSCRLVGGSKFYEVMDGTQAADTSTPSPTEKHDHMKPIDSDDEVSDVDQDCTVFCGVSYLGAQNIADPKSETDIQRIMKELSSMPENRDGIAVSISIPVCSQGLVVLYQADTNSVMTRYSVNRISFYARGASGSPVASCFAFTWSHGETKESAVYRCHVFRCHIAEAVSQVSSCFAKAFERIPRSMASSLVGDLSAAPSMTGSLTEGIGPAAPPMQLMHVLECTLDIKETDAKGTYSHVPKERLGFKLRGGIDKQVTINVQQVTNNVQADMDDSQVSYTGGLYIERCFGILLAPGRSVKHSDMRLLEMVSGASGGSGCSVCALWNAGESALAAFNVASGDGAPAYMSLALDLVIRGIRDPLRLVIETPVKVYPPTERFWYYSKRPLVQQFYINLKESLDALGQLQYEVASVETSGELDRSRLNLPLSLSSLLPSPLSSAPAPPSPSEPDSDGDEPLLSGTGEVSKDCGVDVLENWAQVLRSWIGPRPRALGQLVRVGVPEALRGEVWLRLAGVDQNDKLMETYRTLISKDCPFEAVIQRDIARTFPAHDFFREVGGLGQDSLLRMARAYAVYDHEVGYCQGLSFLAATLLLHMPEEQAFCLLVRLMYGYGLRELYKDGFEALYMRLHQLDRLMEEQLNDLRAHFQELGVEPHMFASQWFLTVFTARFPLPLVYHILDVFLLQGMDTLFQVALALLSRSRKDLLQHDFEGVLKYFRVTLPKKCRAEESSRQIVKLACSIKVKRLHKYQLEYEKFIKESAEKEKINVELERLKVSSAQLQQEKDTLEAQLAQTRSALEEAQKEAVHYAAVARDYREICARLDKQVHQMQEYAKNCVNCSVKLAQKDNKEECEQKGEEKEEGSSDTEARLRQRVRDLELELAQVKLAHVQAQCSNQELSHQLNSALNEMQMNQKQTVTPWLVRTLGSIMEAAQNRPSFQTYLPNTNQEQQQSPSLHRQGSLTNVQAHAHTNLDRRVSEPYSPDVVRRKKDLNAKRHSMLVESNITKEAKELNRRSHDVTMVKNLSMG</sequence>